<organism evidence="1 2">
    <name type="scientific">Engystomops pustulosus</name>
    <name type="common">Tungara frog</name>
    <name type="synonym">Physalaemus pustulosus</name>
    <dbReference type="NCBI Taxonomy" id="76066"/>
    <lineage>
        <taxon>Eukaryota</taxon>
        <taxon>Metazoa</taxon>
        <taxon>Chordata</taxon>
        <taxon>Craniata</taxon>
        <taxon>Vertebrata</taxon>
        <taxon>Euteleostomi</taxon>
        <taxon>Amphibia</taxon>
        <taxon>Batrachia</taxon>
        <taxon>Anura</taxon>
        <taxon>Neobatrachia</taxon>
        <taxon>Hyloidea</taxon>
        <taxon>Leptodactylidae</taxon>
        <taxon>Leiuperinae</taxon>
        <taxon>Engystomops</taxon>
    </lineage>
</organism>
<dbReference type="Proteomes" id="UP000824782">
    <property type="component" value="Unassembled WGS sequence"/>
</dbReference>
<evidence type="ECO:0000313" key="1">
    <source>
        <dbReference type="EMBL" id="KAG8553537.1"/>
    </source>
</evidence>
<keyword evidence="2" id="KW-1185">Reference proteome</keyword>
<comment type="caution">
    <text evidence="1">The sequence shown here is derived from an EMBL/GenBank/DDBJ whole genome shotgun (WGS) entry which is preliminary data.</text>
</comment>
<name>A0AAV6ZX15_ENGPU</name>
<dbReference type="AlphaFoldDB" id="A0AAV6ZX15"/>
<gene>
    <name evidence="1" type="ORF">GDO81_003452</name>
</gene>
<protein>
    <submittedName>
        <fullName evidence="1">Uncharacterized protein</fullName>
    </submittedName>
</protein>
<dbReference type="EMBL" id="WNYA01000010">
    <property type="protein sequence ID" value="KAG8553537.1"/>
    <property type="molecule type" value="Genomic_DNA"/>
</dbReference>
<proteinExistence type="predicted"/>
<sequence length="90" mass="10436">MWVWVSEQVETCPDSSYILNRQPVKGFPRINIYYSSSEEANHYTVSIKIYVLQIFALYSKYCIVLLIGTVDHPVEERFLIAMLNCVLANT</sequence>
<accession>A0AAV6ZX15</accession>
<evidence type="ECO:0000313" key="2">
    <source>
        <dbReference type="Proteomes" id="UP000824782"/>
    </source>
</evidence>
<reference evidence="1" key="1">
    <citation type="thesis" date="2020" institute="ProQuest LLC" country="789 East Eisenhower Parkway, Ann Arbor, MI, USA">
        <title>Comparative Genomics and Chromosome Evolution.</title>
        <authorList>
            <person name="Mudd A.B."/>
        </authorList>
    </citation>
    <scope>NUCLEOTIDE SEQUENCE</scope>
    <source>
        <strain evidence="1">237g6f4</strain>
        <tissue evidence="1">Blood</tissue>
    </source>
</reference>